<evidence type="ECO:0000256" key="2">
    <source>
        <dbReference type="ARBA" id="ARBA00002824"/>
    </source>
</evidence>
<reference evidence="13 14" key="1">
    <citation type="submission" date="2016-12" db="EMBL/GenBank/DDBJ databases">
        <authorList>
            <person name="Song W.-J."/>
            <person name="Kurnit D.M."/>
        </authorList>
    </citation>
    <scope>NUCLEOTIDE SEQUENCE [LARGE SCALE GENOMIC DNA]</scope>
    <source>
        <strain evidence="13 14">DSM 19599</strain>
    </source>
</reference>
<dbReference type="InterPro" id="IPR015424">
    <property type="entry name" value="PyrdxlP-dep_Trfase"/>
</dbReference>
<dbReference type="RefSeq" id="WP_073625795.1">
    <property type="nucleotide sequence ID" value="NZ_FRXO01000001.1"/>
</dbReference>
<dbReference type="PANTHER" id="PTHR43586:SF8">
    <property type="entry name" value="CYSTEINE DESULFURASE 1, CHLOROPLASTIC"/>
    <property type="match status" value="1"/>
</dbReference>
<dbReference type="InterPro" id="IPR000192">
    <property type="entry name" value="Aminotrans_V_dom"/>
</dbReference>
<evidence type="ECO:0000256" key="5">
    <source>
        <dbReference type="ARBA" id="ARBA00012239"/>
    </source>
</evidence>
<keyword evidence="7 11" id="KW-0808">Transferase</keyword>
<dbReference type="AlphaFoldDB" id="A0A1M7Z911"/>
<dbReference type="GO" id="GO:0031071">
    <property type="term" value="F:cysteine desulfurase activity"/>
    <property type="evidence" value="ECO:0007669"/>
    <property type="project" value="UniProtKB-UniRule"/>
</dbReference>
<dbReference type="GO" id="GO:0006534">
    <property type="term" value="P:cysteine metabolic process"/>
    <property type="evidence" value="ECO:0007669"/>
    <property type="project" value="UniProtKB-UniRule"/>
</dbReference>
<dbReference type="InterPro" id="IPR016454">
    <property type="entry name" value="Cysteine_dSase"/>
</dbReference>
<comment type="function">
    <text evidence="2 11">Catalyzes the removal of elemental sulfur and selenium atoms from L-cysteine, L-cystine, L-selenocysteine, and L-selenocystine to produce L-alanine.</text>
</comment>
<accession>A0A1M7Z911</accession>
<evidence type="ECO:0000313" key="14">
    <source>
        <dbReference type="Proteomes" id="UP000186406"/>
    </source>
</evidence>
<evidence type="ECO:0000256" key="10">
    <source>
        <dbReference type="RuleBase" id="RU004504"/>
    </source>
</evidence>
<evidence type="ECO:0000256" key="1">
    <source>
        <dbReference type="ARBA" id="ARBA00001933"/>
    </source>
</evidence>
<evidence type="ECO:0000256" key="9">
    <source>
        <dbReference type="ARBA" id="ARBA00050776"/>
    </source>
</evidence>
<evidence type="ECO:0000259" key="12">
    <source>
        <dbReference type="Pfam" id="PF00266"/>
    </source>
</evidence>
<dbReference type="Gene3D" id="3.40.640.10">
    <property type="entry name" value="Type I PLP-dependent aspartate aminotransferase-like (Major domain)"/>
    <property type="match status" value="1"/>
</dbReference>
<dbReference type="InterPro" id="IPR020578">
    <property type="entry name" value="Aminotrans_V_PyrdxlP_BS"/>
</dbReference>
<dbReference type="InterPro" id="IPR015421">
    <property type="entry name" value="PyrdxlP-dep_Trfase_major"/>
</dbReference>
<evidence type="ECO:0000256" key="3">
    <source>
        <dbReference type="ARBA" id="ARBA00003120"/>
    </source>
</evidence>
<sequence length="416" mass="45283">MNTFVRPADAAAYDVQSVRADFPILSRTVYGKPLTYLDNGASAQKPQAVLDRMMRAYTEEYANVHRGLHFLSNAATDAYEQARESVRRFFNAASTDEIVFTRSATEAINLVASSFGGMVIGEGDEIIVTVMEHHSNIVPWHFHRERRGAVIKWVPVRADDSFDLEAFEAMIGPRTKMVAVTHMSNVTGTVTPVADVVRIAHAHGVPVLVDGSQGAVHLDVDVQALDVDFYVATGHKLYGPTGIGVLYAKRAHLEAMPPYQGGGEMIRTVSQDGVVYGDPPFKFEAGTPAIVQAIGLGAALDYIDALGRDRIRAHEETLRDYAHQRLGKLNSVRIYGNAPGKGAIVSFAVEGAHAHDIATILDREGVAVRAGTHCAIPLLDHYGVTATCRASFGLYNTVEEVDRLAEAIEKAHRFFS</sequence>
<dbReference type="SUPFAM" id="SSF53383">
    <property type="entry name" value="PLP-dependent transferases"/>
    <property type="match status" value="1"/>
</dbReference>
<dbReference type="Pfam" id="PF00266">
    <property type="entry name" value="Aminotran_5"/>
    <property type="match status" value="1"/>
</dbReference>
<dbReference type="PANTHER" id="PTHR43586">
    <property type="entry name" value="CYSTEINE DESULFURASE"/>
    <property type="match status" value="1"/>
</dbReference>
<dbReference type="STRING" id="1123029.SAMN02745172_00761"/>
<keyword evidence="14" id="KW-1185">Reference proteome</keyword>
<dbReference type="CDD" id="cd06453">
    <property type="entry name" value="SufS_like"/>
    <property type="match status" value="1"/>
</dbReference>
<evidence type="ECO:0000256" key="11">
    <source>
        <dbReference type="RuleBase" id="RU004506"/>
    </source>
</evidence>
<protein>
    <recommendedName>
        <fullName evidence="6 11">Cysteine desulfurase</fullName>
        <ecNumber evidence="5 11">2.8.1.7</ecNumber>
    </recommendedName>
</protein>
<dbReference type="PROSITE" id="PS00595">
    <property type="entry name" value="AA_TRANSFER_CLASS_5"/>
    <property type="match status" value="1"/>
</dbReference>
<dbReference type="EMBL" id="FRXO01000001">
    <property type="protein sequence ID" value="SHO61418.1"/>
    <property type="molecule type" value="Genomic_DNA"/>
</dbReference>
<comment type="function">
    <text evidence="3">Catalyzes the removal of elemental sulfur atoms from cysteine to produce alanine. Seems to participate in the biosynthesis of the nitrogenase metalloclusters by providing the inorganic sulfur required for the Fe-S core formation.</text>
</comment>
<evidence type="ECO:0000256" key="4">
    <source>
        <dbReference type="ARBA" id="ARBA00010447"/>
    </source>
</evidence>
<comment type="cofactor">
    <cofactor evidence="1 10">
        <name>pyridoxal 5'-phosphate</name>
        <dbReference type="ChEBI" id="CHEBI:597326"/>
    </cofactor>
</comment>
<comment type="similarity">
    <text evidence="4 11">Belongs to the class-V pyridoxal-phosphate-dependent aminotransferase family. Csd subfamily.</text>
</comment>
<evidence type="ECO:0000256" key="8">
    <source>
        <dbReference type="ARBA" id="ARBA00022898"/>
    </source>
</evidence>
<comment type="catalytic activity">
    <reaction evidence="9 11">
        <text>(sulfur carrier)-H + L-cysteine = (sulfur carrier)-SH + L-alanine</text>
        <dbReference type="Rhea" id="RHEA:43892"/>
        <dbReference type="Rhea" id="RHEA-COMP:14737"/>
        <dbReference type="Rhea" id="RHEA-COMP:14739"/>
        <dbReference type="ChEBI" id="CHEBI:29917"/>
        <dbReference type="ChEBI" id="CHEBI:35235"/>
        <dbReference type="ChEBI" id="CHEBI:57972"/>
        <dbReference type="ChEBI" id="CHEBI:64428"/>
        <dbReference type="EC" id="2.8.1.7"/>
    </reaction>
</comment>
<evidence type="ECO:0000256" key="7">
    <source>
        <dbReference type="ARBA" id="ARBA00022679"/>
    </source>
</evidence>
<dbReference type="InterPro" id="IPR015422">
    <property type="entry name" value="PyrdxlP-dep_Trfase_small"/>
</dbReference>
<evidence type="ECO:0000256" key="6">
    <source>
        <dbReference type="ARBA" id="ARBA00013558"/>
    </source>
</evidence>
<dbReference type="InterPro" id="IPR010970">
    <property type="entry name" value="Cys_dSase_SufS"/>
</dbReference>
<keyword evidence="8 11" id="KW-0663">Pyridoxal phosphate</keyword>
<dbReference type="EC" id="2.8.1.7" evidence="5 11"/>
<dbReference type="GO" id="GO:0030170">
    <property type="term" value="F:pyridoxal phosphate binding"/>
    <property type="evidence" value="ECO:0007669"/>
    <property type="project" value="UniProtKB-UniRule"/>
</dbReference>
<feature type="domain" description="Aminotransferase class V" evidence="12">
    <location>
        <begin position="35"/>
        <end position="404"/>
    </location>
</feature>
<dbReference type="Gene3D" id="3.90.1150.10">
    <property type="entry name" value="Aspartate Aminotransferase, domain 1"/>
    <property type="match status" value="1"/>
</dbReference>
<name>A0A1M7Z911_9HYPH</name>
<proteinExistence type="inferred from homology"/>
<evidence type="ECO:0000313" key="13">
    <source>
        <dbReference type="EMBL" id="SHO61418.1"/>
    </source>
</evidence>
<dbReference type="PIRSF" id="PIRSF005572">
    <property type="entry name" value="NifS"/>
    <property type="match status" value="1"/>
</dbReference>
<dbReference type="Proteomes" id="UP000186406">
    <property type="component" value="Unassembled WGS sequence"/>
</dbReference>
<dbReference type="NCBIfam" id="TIGR01979">
    <property type="entry name" value="sufS"/>
    <property type="match status" value="1"/>
</dbReference>
<gene>
    <name evidence="13" type="ORF">SAMN02745172_00761</name>
</gene>
<organism evidence="13 14">
    <name type="scientific">Pseudoxanthobacter soli DSM 19599</name>
    <dbReference type="NCBI Taxonomy" id="1123029"/>
    <lineage>
        <taxon>Bacteria</taxon>
        <taxon>Pseudomonadati</taxon>
        <taxon>Pseudomonadota</taxon>
        <taxon>Alphaproteobacteria</taxon>
        <taxon>Hyphomicrobiales</taxon>
        <taxon>Segnochrobactraceae</taxon>
        <taxon>Pseudoxanthobacter</taxon>
    </lineage>
</organism>
<dbReference type="OrthoDB" id="9804366at2"/>